<gene>
    <name evidence="5" type="ORF">E4S40_07785</name>
</gene>
<dbReference type="PANTHER" id="PTHR43391:SF14">
    <property type="entry name" value="DEHYDROGENASE_REDUCTASE SDR FAMILY PROTEIN 7-LIKE"/>
    <property type="match status" value="1"/>
</dbReference>
<evidence type="ECO:0000313" key="6">
    <source>
        <dbReference type="Proteomes" id="UP000297647"/>
    </source>
</evidence>
<dbReference type="InterPro" id="IPR020904">
    <property type="entry name" value="Sc_DH/Rdtase_CS"/>
</dbReference>
<dbReference type="AlphaFoldDB" id="A0A4Y9QV74"/>
<dbReference type="CDD" id="cd05233">
    <property type="entry name" value="SDR_c"/>
    <property type="match status" value="1"/>
</dbReference>
<dbReference type="PRINTS" id="PR00080">
    <property type="entry name" value="SDRFAMILY"/>
</dbReference>
<dbReference type="OrthoDB" id="9808814at2"/>
<dbReference type="PROSITE" id="PS00061">
    <property type="entry name" value="ADH_SHORT"/>
    <property type="match status" value="1"/>
</dbReference>
<accession>A0A4Y9QV74</accession>
<keyword evidence="2" id="KW-0521">NADP</keyword>
<dbReference type="PRINTS" id="PR00081">
    <property type="entry name" value="GDHRDH"/>
</dbReference>
<dbReference type="Gene3D" id="3.40.50.720">
    <property type="entry name" value="NAD(P)-binding Rossmann-like Domain"/>
    <property type="match status" value="1"/>
</dbReference>
<sequence length="267" mass="29094">MGEKKFIIITGAASGIGLNLAQTLEEQGERLVLVDFNKEALFGNFKPSDRVKLVVGDVSQKEVWQQVIEISQNESSSITHLINSAGVIRPGFVTDFEISDIDFHLNVNTKGSILGTTLIGRLMKKQGFGHIINISSLAGLAPVSGLSLYTASKFAIRGFSLAVAAELKKFGVHVSVVCPDLVNTPMLDLQLDYPEEAVLTFSGPKKVLQPEDLTQSILNLMKKPRLLVCIPENRGLLAKIAGAWPSLAEVFRKGLEKKGKETIKRLK</sequence>
<evidence type="ECO:0000256" key="2">
    <source>
        <dbReference type="ARBA" id="ARBA00022857"/>
    </source>
</evidence>
<dbReference type="InterPro" id="IPR002347">
    <property type="entry name" value="SDR_fam"/>
</dbReference>
<keyword evidence="6" id="KW-1185">Reference proteome</keyword>
<name>A0A4Y9QV74_9BACT</name>
<comment type="similarity">
    <text evidence="1 4">Belongs to the short-chain dehydrogenases/reductases (SDR) family.</text>
</comment>
<comment type="caution">
    <text evidence="5">The sequence shown here is derived from an EMBL/GenBank/DDBJ whole genome shotgun (WGS) entry which is preliminary data.</text>
</comment>
<proteinExistence type="inferred from homology"/>
<dbReference type="GO" id="GO:0016491">
    <property type="term" value="F:oxidoreductase activity"/>
    <property type="evidence" value="ECO:0007669"/>
    <property type="project" value="UniProtKB-KW"/>
</dbReference>
<dbReference type="InterPro" id="IPR036291">
    <property type="entry name" value="NAD(P)-bd_dom_sf"/>
</dbReference>
<dbReference type="SUPFAM" id="SSF51735">
    <property type="entry name" value="NAD(P)-binding Rossmann-fold domains"/>
    <property type="match status" value="1"/>
</dbReference>
<evidence type="ECO:0000313" key="5">
    <source>
        <dbReference type="EMBL" id="TFV96117.1"/>
    </source>
</evidence>
<dbReference type="PANTHER" id="PTHR43391">
    <property type="entry name" value="RETINOL DEHYDROGENASE-RELATED"/>
    <property type="match status" value="1"/>
</dbReference>
<dbReference type="Pfam" id="PF00106">
    <property type="entry name" value="adh_short"/>
    <property type="match status" value="1"/>
</dbReference>
<evidence type="ECO:0000256" key="1">
    <source>
        <dbReference type="ARBA" id="ARBA00006484"/>
    </source>
</evidence>
<dbReference type="RefSeq" id="WP_135072774.1">
    <property type="nucleotide sequence ID" value="NZ_SPSB01000002.1"/>
</dbReference>
<evidence type="ECO:0000256" key="4">
    <source>
        <dbReference type="RuleBase" id="RU000363"/>
    </source>
</evidence>
<keyword evidence="3" id="KW-0560">Oxidoreductase</keyword>
<evidence type="ECO:0000256" key="3">
    <source>
        <dbReference type="ARBA" id="ARBA00023002"/>
    </source>
</evidence>
<dbReference type="Proteomes" id="UP000297647">
    <property type="component" value="Unassembled WGS sequence"/>
</dbReference>
<organism evidence="5 6">
    <name type="scientific">Algoriphagus kandeliae</name>
    <dbReference type="NCBI Taxonomy" id="2562278"/>
    <lineage>
        <taxon>Bacteria</taxon>
        <taxon>Pseudomonadati</taxon>
        <taxon>Bacteroidota</taxon>
        <taxon>Cytophagia</taxon>
        <taxon>Cytophagales</taxon>
        <taxon>Cyclobacteriaceae</taxon>
        <taxon>Algoriphagus</taxon>
    </lineage>
</organism>
<reference evidence="5 6" key="1">
    <citation type="submission" date="2019-03" db="EMBL/GenBank/DDBJ databases">
        <title>Algoriphagus sp. nov, a new strain isolated from root system soil of mangrove plant Kandelia.</title>
        <authorList>
            <person name="Yin Q."/>
            <person name="Wang K."/>
            <person name="Song Z."/>
        </authorList>
    </citation>
    <scope>NUCLEOTIDE SEQUENCE [LARGE SCALE GENOMIC DNA]</scope>
    <source>
        <strain evidence="5 6">XY-J91</strain>
    </source>
</reference>
<protein>
    <submittedName>
        <fullName evidence="5">SDR family oxidoreductase</fullName>
    </submittedName>
</protein>
<dbReference type="EMBL" id="SPSB01000002">
    <property type="protein sequence ID" value="TFV96117.1"/>
    <property type="molecule type" value="Genomic_DNA"/>
</dbReference>